<evidence type="ECO:0000256" key="1">
    <source>
        <dbReference type="SAM" id="MobiDB-lite"/>
    </source>
</evidence>
<evidence type="ECO:0000313" key="2">
    <source>
        <dbReference type="EMBL" id="PTB51513.1"/>
    </source>
</evidence>
<dbReference type="Proteomes" id="UP000241690">
    <property type="component" value="Unassembled WGS sequence"/>
</dbReference>
<dbReference type="STRING" id="983964.A0A2T4A3F6"/>
<dbReference type="RefSeq" id="XP_024771190.1">
    <property type="nucleotide sequence ID" value="XM_024924340.1"/>
</dbReference>
<evidence type="ECO:0000313" key="3">
    <source>
        <dbReference type="Proteomes" id="UP000241690"/>
    </source>
</evidence>
<protein>
    <submittedName>
        <fullName evidence="2">Uncharacterized protein</fullName>
    </submittedName>
</protein>
<reference evidence="2 3" key="1">
    <citation type="submission" date="2016-07" db="EMBL/GenBank/DDBJ databases">
        <title>Multiple horizontal gene transfer events from other fungi enriched the ability of initially mycotrophic Trichoderma (Ascomycota) to feed on dead plant biomass.</title>
        <authorList>
            <consortium name="DOE Joint Genome Institute"/>
            <person name="Aerts A."/>
            <person name="Atanasova L."/>
            <person name="Chenthamara K."/>
            <person name="Zhang J."/>
            <person name="Grujic M."/>
            <person name="Henrissat B."/>
            <person name="Kuo A."/>
            <person name="Salamov A."/>
            <person name="Lipzen A."/>
            <person name="Labutti K."/>
            <person name="Barry K."/>
            <person name="Miao Y."/>
            <person name="Rahimi M.J."/>
            <person name="Shen Q."/>
            <person name="Grigoriev I.V."/>
            <person name="Kubicek C.P."/>
            <person name="Druzhinina I.S."/>
        </authorList>
    </citation>
    <scope>NUCLEOTIDE SEQUENCE [LARGE SCALE GENOMIC DNA]</scope>
    <source>
        <strain evidence="2 3">CBS 226.95</strain>
    </source>
</reference>
<feature type="region of interest" description="Disordered" evidence="1">
    <location>
        <begin position="200"/>
        <end position="264"/>
    </location>
</feature>
<accession>A0A2T4A3F6</accession>
<feature type="region of interest" description="Disordered" evidence="1">
    <location>
        <begin position="339"/>
        <end position="370"/>
    </location>
</feature>
<name>A0A2T4A3F6_TRIHA</name>
<feature type="compositionally biased region" description="Polar residues" evidence="1">
    <location>
        <begin position="339"/>
        <end position="356"/>
    </location>
</feature>
<feature type="region of interest" description="Disordered" evidence="1">
    <location>
        <begin position="442"/>
        <end position="533"/>
    </location>
</feature>
<organism evidence="2 3">
    <name type="scientific">Trichoderma harzianum CBS 226.95</name>
    <dbReference type="NCBI Taxonomy" id="983964"/>
    <lineage>
        <taxon>Eukaryota</taxon>
        <taxon>Fungi</taxon>
        <taxon>Dikarya</taxon>
        <taxon>Ascomycota</taxon>
        <taxon>Pezizomycotina</taxon>
        <taxon>Sordariomycetes</taxon>
        <taxon>Hypocreomycetidae</taxon>
        <taxon>Hypocreales</taxon>
        <taxon>Hypocreaceae</taxon>
        <taxon>Trichoderma</taxon>
    </lineage>
</organism>
<feature type="region of interest" description="Disordered" evidence="1">
    <location>
        <begin position="146"/>
        <end position="169"/>
    </location>
</feature>
<gene>
    <name evidence="2" type="ORF">M431DRAFT_92304</name>
</gene>
<feature type="compositionally biased region" description="Basic residues" evidence="1">
    <location>
        <begin position="446"/>
        <end position="455"/>
    </location>
</feature>
<dbReference type="AlphaFoldDB" id="A0A2T4A3F6"/>
<feature type="compositionally biased region" description="Basic and acidic residues" evidence="1">
    <location>
        <begin position="488"/>
        <end position="497"/>
    </location>
</feature>
<keyword evidence="3" id="KW-1185">Reference proteome</keyword>
<feature type="compositionally biased region" description="Polar residues" evidence="1">
    <location>
        <begin position="242"/>
        <end position="264"/>
    </location>
</feature>
<dbReference type="GeneID" id="36632923"/>
<sequence>MIMSPDAVSLLFSDRPIRPLPKRRLRERLSPEVANSIKYPSYIHDHVPLFYYPTYTTRDDNGTSTLTTIGSAAQHHRDDSKRNSTLRRNGAAMTTVINDELRGSLVMGSSSKIQGMVIQSSATLDPLRQSIELPLLASTASSVDGYESFENTNNKKKRKIPTTGDSLANTSLSLTSEANTLSNSIRPRSPVNEVLSNRAQVPPAGLSGNSSHVTGSQGLSGSGRGRLGRSRNGRSPLRALSDGSNAWSNRSKAGSSQWASSGQTGSGIISNAIATAEKVPLQGQENGSLLQPRMTTYKEMPASTQFTFTCESQTPGAIQWPGRSVGHGAPAQSLQHLPTVAPQNPSLHQSGSSKQANKLPGGSARKTRSRLERELVMAARTRRQIATENYYNSLPDSTEIWICEFCEYERIFGEPPRTLIRDYEIKDRRHRQEEADRKRLLEKAKARSRKGKKTSKVATKGSHTVEHISDQSHAAARPADISPAPTNERGRSTHSDDGYEDDYEDDYSDAPPRHMANVASAHADPLPPPRAKT</sequence>
<dbReference type="EMBL" id="KZ679685">
    <property type="protein sequence ID" value="PTB51513.1"/>
    <property type="molecule type" value="Genomic_DNA"/>
</dbReference>
<feature type="compositionally biased region" description="Acidic residues" evidence="1">
    <location>
        <begin position="498"/>
        <end position="508"/>
    </location>
</feature>
<proteinExistence type="predicted"/>